<dbReference type="GO" id="GO:0006508">
    <property type="term" value="P:proteolysis"/>
    <property type="evidence" value="ECO:0007669"/>
    <property type="project" value="UniProtKB-KW"/>
</dbReference>
<dbReference type="PANTHER" id="PTHR36434">
    <property type="entry name" value="MEMBRANE PROTEASE YUGP-RELATED"/>
    <property type="match status" value="1"/>
</dbReference>
<gene>
    <name evidence="2" type="ORF">AVDCRST_MAG77-1117</name>
</gene>
<evidence type="ECO:0000256" key="1">
    <source>
        <dbReference type="SAM" id="Phobius"/>
    </source>
</evidence>
<dbReference type="Pfam" id="PF04298">
    <property type="entry name" value="Zn_peptidase_2"/>
    <property type="match status" value="1"/>
</dbReference>
<accession>A0A6J4HT77</accession>
<name>A0A6J4HT77_9CHLR</name>
<feature type="transmembrane region" description="Helical" evidence="1">
    <location>
        <begin position="57"/>
        <end position="76"/>
    </location>
</feature>
<dbReference type="SUPFAM" id="SSF55486">
    <property type="entry name" value="Metalloproteases ('zincins'), catalytic domain"/>
    <property type="match status" value="1"/>
</dbReference>
<keyword evidence="2" id="KW-0645">Protease</keyword>
<dbReference type="InterPro" id="IPR007395">
    <property type="entry name" value="Zn_peptidase_2"/>
</dbReference>
<sequence>MPGDLTDHYDPTAKVLRLSDSTYASPSVAALGVVAHEVGHAVQDATAYVPMRLRQGLVPVAGFGSNLGYLLFFAGLVMQATALAVVGLALFSSAALFALVTLPVEFNASRRALALLQDTRLLASGEAPLAKEVLDAAALTYVAGFAQALSQVFYFLHLLLAQRAHSEE</sequence>
<keyword evidence="1" id="KW-0472">Membrane</keyword>
<feature type="transmembrane region" description="Helical" evidence="1">
    <location>
        <begin position="82"/>
        <end position="102"/>
    </location>
</feature>
<organism evidence="2">
    <name type="scientific">uncultured Chloroflexota bacterium</name>
    <dbReference type="NCBI Taxonomy" id="166587"/>
    <lineage>
        <taxon>Bacteria</taxon>
        <taxon>Bacillati</taxon>
        <taxon>Chloroflexota</taxon>
        <taxon>environmental samples</taxon>
    </lineage>
</organism>
<proteinExistence type="predicted"/>
<reference evidence="2" key="1">
    <citation type="submission" date="2020-02" db="EMBL/GenBank/DDBJ databases">
        <authorList>
            <person name="Meier V. D."/>
        </authorList>
    </citation>
    <scope>NUCLEOTIDE SEQUENCE</scope>
    <source>
        <strain evidence="2">AVDCRST_MAG77</strain>
    </source>
</reference>
<dbReference type="PANTHER" id="PTHR36434:SF1">
    <property type="entry name" value="MEMBRANE PROTEASE YUGP-RELATED"/>
    <property type="match status" value="1"/>
</dbReference>
<dbReference type="GO" id="GO:0008233">
    <property type="term" value="F:peptidase activity"/>
    <property type="evidence" value="ECO:0007669"/>
    <property type="project" value="UniProtKB-KW"/>
</dbReference>
<dbReference type="EMBL" id="CADCTC010000073">
    <property type="protein sequence ID" value="CAA9233243.1"/>
    <property type="molecule type" value="Genomic_DNA"/>
</dbReference>
<keyword evidence="1" id="KW-1133">Transmembrane helix</keyword>
<evidence type="ECO:0000313" key="2">
    <source>
        <dbReference type="EMBL" id="CAA9233243.1"/>
    </source>
</evidence>
<dbReference type="AlphaFoldDB" id="A0A6J4HT77"/>
<keyword evidence="1" id="KW-0812">Transmembrane</keyword>
<protein>
    <submittedName>
        <fullName evidence="2">Membrane protease YugP</fullName>
    </submittedName>
</protein>
<keyword evidence="2" id="KW-0378">Hydrolase</keyword>